<protein>
    <submittedName>
        <fullName evidence="1">Uncharacterized protein</fullName>
    </submittedName>
</protein>
<dbReference type="InterPro" id="IPR053354">
    <property type="entry name" value="MGDG_epimerase"/>
</dbReference>
<dbReference type="PANTHER" id="PTHR43558:SF6">
    <property type="entry name" value="REDUCTASE, PUTATIVE (AFU_ORTHOLOGUE AFUA_3G10540)-RELATED"/>
    <property type="match status" value="1"/>
</dbReference>
<dbReference type="AlphaFoldDB" id="D8Q175"/>
<dbReference type="OMA" id="NWQMLDR"/>
<organism evidence="2">
    <name type="scientific">Schizophyllum commune (strain H4-8 / FGSC 9210)</name>
    <name type="common">Split gill fungus</name>
    <dbReference type="NCBI Taxonomy" id="578458"/>
    <lineage>
        <taxon>Eukaryota</taxon>
        <taxon>Fungi</taxon>
        <taxon>Dikarya</taxon>
        <taxon>Basidiomycota</taxon>
        <taxon>Agaricomycotina</taxon>
        <taxon>Agaricomycetes</taxon>
        <taxon>Agaricomycetidae</taxon>
        <taxon>Agaricales</taxon>
        <taxon>Schizophyllaceae</taxon>
        <taxon>Schizophyllum</taxon>
    </lineage>
</organism>
<dbReference type="eggNOG" id="KOG4177">
    <property type="taxonomic scope" value="Eukaryota"/>
</dbReference>
<sequence length="777" mass="88159">MSIEEPLYSSPGGDDRPVIATAAEHELREALKKVGSENLDELGIATVKYQLEKWAAAQKQADAVSYNLGTKFGVDFDKLKLEGRLGRNPEKDAEIIVGAVRGPGHKNLKEVWSWKKLPYAVRCAGLARKDEDEDDEGESRGKKKARVEGGDDLVIDLDECSNGEHRILQNEIYLRNLTRKAKVDSPGKDWTYGLVNGDDLSTVLPTNEPVKVRSDTVGLEIPRQPVNALPGFSFLDLKRRDTAFVQPNSAAVRERWETMTGGLFKGLDWTNVCVAGGLILGALLTPDIPKTRAKKVQPHTPEEWASSDIDVYIYGLGPEAANAKIAHIADVVKRNLPEDAPFLLVRNSQTVTLYSNYPTRRVQIVLKLVESPREVLLNFDLDICAVAFDGTDVWMLPRVFKYANKGFGFRILPSYLAALSTYANKEATAVHARGERLLPPPYNLQDMADAARQWTRECLDNYIKVKYENRPFHWPKGKYKQVESSKPVFTHAMLESRGQRTSEPLTRSCLTGFSLLMRHVALWEEEVKGKVVIKEDLWAAETYGEGLAIVAYDDTPAYTWDENFKLEDFKQAIDEFNKKESKNFGMHLYQSRKGAVQAARITYADNADALLDAEHDIRIPLFLGAKFKEYAERVIGEAIKDNGFQLAHPVLHQVETELEPQFDAYGMQPVLWQLDRVLNWQMVDRRIDEVREALWAYHRGLERLGQADETLGQMMQTNLSRRAIRTSVPDEMGSFVRWVGRKPHETRPFINAHFVYQEEGVRDSDYEERADDDEDEW</sequence>
<evidence type="ECO:0000313" key="1">
    <source>
        <dbReference type="EMBL" id="EFI98460.1"/>
    </source>
</evidence>
<gene>
    <name evidence="1" type="ORF">SCHCODRAFT_256882</name>
</gene>
<dbReference type="EMBL" id="GL377305">
    <property type="protein sequence ID" value="EFI98460.1"/>
    <property type="molecule type" value="Genomic_DNA"/>
</dbReference>
<reference evidence="1 2" key="1">
    <citation type="journal article" date="2010" name="Nat. Biotechnol.">
        <title>Genome sequence of the model mushroom Schizophyllum commune.</title>
        <authorList>
            <person name="Ohm R.A."/>
            <person name="de Jong J.F."/>
            <person name="Lugones L.G."/>
            <person name="Aerts A."/>
            <person name="Kothe E."/>
            <person name="Stajich J.E."/>
            <person name="de Vries R.P."/>
            <person name="Record E."/>
            <person name="Levasseur A."/>
            <person name="Baker S.E."/>
            <person name="Bartholomew K.A."/>
            <person name="Coutinho P.M."/>
            <person name="Erdmann S."/>
            <person name="Fowler T.J."/>
            <person name="Gathman A.C."/>
            <person name="Lombard V."/>
            <person name="Henrissat B."/>
            <person name="Knabe N."/>
            <person name="Kuees U."/>
            <person name="Lilly W.W."/>
            <person name="Lindquist E."/>
            <person name="Lucas S."/>
            <person name="Magnuson J.K."/>
            <person name="Piumi F."/>
            <person name="Raudaskoski M."/>
            <person name="Salamov A."/>
            <person name="Schmutz J."/>
            <person name="Schwarze F.W.M.R."/>
            <person name="vanKuyk P.A."/>
            <person name="Horton J.S."/>
            <person name="Grigoriev I.V."/>
            <person name="Woesten H.A.B."/>
        </authorList>
    </citation>
    <scope>NUCLEOTIDE SEQUENCE [LARGE SCALE GENOMIC DNA]</scope>
    <source>
        <strain evidence="2">H4-8 / FGSC 9210</strain>
    </source>
</reference>
<dbReference type="VEuPathDB" id="FungiDB:SCHCODRAFT_02619033"/>
<name>D8Q175_SCHCM</name>
<dbReference type="PANTHER" id="PTHR43558">
    <property type="entry name" value="REDUCTASE, PUTATIVE (AFU_ORTHOLOGUE AFUA_3G10540)-RELATED"/>
    <property type="match status" value="1"/>
</dbReference>
<proteinExistence type="predicted"/>
<dbReference type="Proteomes" id="UP000007431">
    <property type="component" value="Unassembled WGS sequence"/>
</dbReference>
<dbReference type="InParanoid" id="D8Q175"/>
<evidence type="ECO:0000313" key="2">
    <source>
        <dbReference type="Proteomes" id="UP000007431"/>
    </source>
</evidence>
<accession>D8Q175</accession>
<keyword evidence="2" id="KW-1185">Reference proteome</keyword>
<dbReference type="HOGENOM" id="CLU_011775_0_0_1"/>